<keyword evidence="3" id="KW-0274">FAD</keyword>
<dbReference type="Gene3D" id="3.50.50.60">
    <property type="entry name" value="FAD/NAD(P)-binding domain"/>
    <property type="match status" value="1"/>
</dbReference>
<keyword evidence="4" id="KW-0521">NADP</keyword>
<evidence type="ECO:0000256" key="2">
    <source>
        <dbReference type="ARBA" id="ARBA00022630"/>
    </source>
</evidence>
<dbReference type="GO" id="GO:0016491">
    <property type="term" value="F:oxidoreductase activity"/>
    <property type="evidence" value="ECO:0007669"/>
    <property type="project" value="UniProtKB-KW"/>
</dbReference>
<evidence type="ECO:0000256" key="1">
    <source>
        <dbReference type="ARBA" id="ARBA00001974"/>
    </source>
</evidence>
<dbReference type="PANTHER" id="PTHR48467">
    <property type="entry name" value="GLUTAMATE SYNTHASE 1 [NADH], CHLOROPLASTIC-LIKE"/>
    <property type="match status" value="1"/>
</dbReference>
<dbReference type="PANTHER" id="PTHR48467:SF1">
    <property type="entry name" value="GLUTAMATE SYNTHASE 1 [NADH], CHLOROPLASTIC-LIKE"/>
    <property type="match status" value="1"/>
</dbReference>
<keyword evidence="2" id="KW-0285">Flavoprotein</keyword>
<dbReference type="EMBL" id="QYYG01000001">
    <property type="protein sequence ID" value="RJF58837.1"/>
    <property type="molecule type" value="Genomic_DNA"/>
</dbReference>
<dbReference type="Pfam" id="PF07992">
    <property type="entry name" value="Pyr_redox_2"/>
    <property type="match status" value="1"/>
</dbReference>
<keyword evidence="5" id="KW-0560">Oxidoreductase</keyword>
<evidence type="ECO:0000259" key="6">
    <source>
        <dbReference type="Pfam" id="PF07992"/>
    </source>
</evidence>
<feature type="domain" description="FAD/NAD(P)-binding" evidence="6">
    <location>
        <begin position="7"/>
        <end position="168"/>
    </location>
</feature>
<dbReference type="Proteomes" id="UP000284338">
    <property type="component" value="Unassembled WGS sequence"/>
</dbReference>
<protein>
    <submittedName>
        <fullName evidence="7">Oxidoreductase</fullName>
    </submittedName>
</protein>
<name>A0AA92X9U6_9GAMM</name>
<keyword evidence="8" id="KW-1185">Reference proteome</keyword>
<sequence>MSELTPSIAIIGSGPAGCYSAQFLKKALPDADITVFEALPVPYGLLRYGVAADHQGTKNVSAQFERLFSRGGVRFIGNVEIGKDISLEELKAAFDAVVMATGLSADRQLGIPGDDQPSVMGAAQLLRALNGYPKRDERVDQAPRPLGSRLIVIGNGNVAMDVVRLIAKSEIELDGSDINDEAKREYDIRSVNHIDVIGRSPIDAAKFDLAMLREICHLQEAVVSTADQSLSISCPAADLLLSTLAANTEKKGKVAIRFHFNTTPLLISSRNENTVLTVKSSDGGEVKNFLCDSIITAIGFCHAPSDRFEPATDIYYTGWVKRGPNGTVAENRRDAAEVAATIVANLRKSKVGKGKPGFCAIEAVIQHKAVSFEQWKLLDQHEILSAPPGRCRKKMTSVEEMLAVMTMPFSVAQSEMN</sequence>
<dbReference type="SUPFAM" id="SSF51971">
    <property type="entry name" value="Nucleotide-binding domain"/>
    <property type="match status" value="1"/>
</dbReference>
<evidence type="ECO:0000313" key="7">
    <source>
        <dbReference type="EMBL" id="RJF58837.1"/>
    </source>
</evidence>
<proteinExistence type="predicted"/>
<evidence type="ECO:0000256" key="4">
    <source>
        <dbReference type="ARBA" id="ARBA00022857"/>
    </source>
</evidence>
<evidence type="ECO:0000256" key="3">
    <source>
        <dbReference type="ARBA" id="ARBA00022827"/>
    </source>
</evidence>
<accession>A0AA92X9U6</accession>
<dbReference type="RefSeq" id="WP_119804075.1">
    <property type="nucleotide sequence ID" value="NZ_QYYG01000001.1"/>
</dbReference>
<comment type="caution">
    <text evidence="7">The sequence shown here is derived from an EMBL/GenBank/DDBJ whole genome shotgun (WGS) entry which is preliminary data.</text>
</comment>
<evidence type="ECO:0000313" key="8">
    <source>
        <dbReference type="Proteomes" id="UP000284338"/>
    </source>
</evidence>
<dbReference type="InterPro" id="IPR036188">
    <property type="entry name" value="FAD/NAD-bd_sf"/>
</dbReference>
<evidence type="ECO:0000256" key="5">
    <source>
        <dbReference type="ARBA" id="ARBA00023002"/>
    </source>
</evidence>
<reference evidence="7 8" key="1">
    <citation type="submission" date="2018-09" db="EMBL/GenBank/DDBJ databases">
        <title>Draft genome of a novel serratia sp. strain with antifungal activity.</title>
        <authorList>
            <person name="Dichmann S.I."/>
            <person name="Park B.P."/>
            <person name="Pathiraja D."/>
            <person name="Choi I.-G."/>
            <person name="Stougaard P."/>
            <person name="Hennessy R.C."/>
        </authorList>
    </citation>
    <scope>NUCLEOTIDE SEQUENCE [LARGE SCALE GENOMIC DNA]</scope>
    <source>
        <strain evidence="7 8">S40</strain>
    </source>
</reference>
<dbReference type="AlphaFoldDB" id="A0AA92X9U6"/>
<dbReference type="PRINTS" id="PR00419">
    <property type="entry name" value="ADXRDTASE"/>
</dbReference>
<gene>
    <name evidence="7" type="ORF">D4100_08925</name>
</gene>
<dbReference type="InterPro" id="IPR055275">
    <property type="entry name" value="Ferredox_Rdtase"/>
</dbReference>
<dbReference type="InterPro" id="IPR023753">
    <property type="entry name" value="FAD/NAD-binding_dom"/>
</dbReference>
<organism evidence="7 8">
    <name type="scientific">Serratia inhibens</name>
    <dbReference type="NCBI Taxonomy" id="2338073"/>
    <lineage>
        <taxon>Bacteria</taxon>
        <taxon>Pseudomonadati</taxon>
        <taxon>Pseudomonadota</taxon>
        <taxon>Gammaproteobacteria</taxon>
        <taxon>Enterobacterales</taxon>
        <taxon>Yersiniaceae</taxon>
        <taxon>Serratia</taxon>
    </lineage>
</organism>
<dbReference type="Gene3D" id="3.40.50.720">
    <property type="entry name" value="NAD(P)-binding Rossmann-like Domain"/>
    <property type="match status" value="1"/>
</dbReference>
<comment type="cofactor">
    <cofactor evidence="1">
        <name>FAD</name>
        <dbReference type="ChEBI" id="CHEBI:57692"/>
    </cofactor>
</comment>